<feature type="compositionally biased region" description="Polar residues" evidence="1">
    <location>
        <begin position="453"/>
        <end position="466"/>
    </location>
</feature>
<dbReference type="EMBL" id="JBANRG010000016">
    <property type="protein sequence ID" value="KAK7459527.1"/>
    <property type="molecule type" value="Genomic_DNA"/>
</dbReference>
<feature type="compositionally biased region" description="Basic and acidic residues" evidence="1">
    <location>
        <begin position="957"/>
        <end position="967"/>
    </location>
</feature>
<feature type="region of interest" description="Disordered" evidence="1">
    <location>
        <begin position="1"/>
        <end position="35"/>
    </location>
</feature>
<feature type="compositionally biased region" description="Low complexity" evidence="1">
    <location>
        <begin position="468"/>
        <end position="487"/>
    </location>
</feature>
<feature type="compositionally biased region" description="Polar residues" evidence="1">
    <location>
        <begin position="837"/>
        <end position="852"/>
    </location>
</feature>
<reference evidence="2 3" key="1">
    <citation type="submission" date="2024-01" db="EMBL/GenBank/DDBJ databases">
        <title>A draft genome for the cacao thread blight pathogen Marasmiellus scandens.</title>
        <authorList>
            <person name="Baruah I.K."/>
            <person name="Leung J."/>
            <person name="Bukari Y."/>
            <person name="Amoako-Attah I."/>
            <person name="Meinhardt L.W."/>
            <person name="Bailey B.A."/>
            <person name="Cohen S.P."/>
        </authorList>
    </citation>
    <scope>NUCLEOTIDE SEQUENCE [LARGE SCALE GENOMIC DNA]</scope>
    <source>
        <strain evidence="2 3">GH-19</strain>
    </source>
</reference>
<dbReference type="Proteomes" id="UP001498398">
    <property type="component" value="Unassembled WGS sequence"/>
</dbReference>
<feature type="compositionally biased region" description="Low complexity" evidence="1">
    <location>
        <begin position="184"/>
        <end position="200"/>
    </location>
</feature>
<feature type="compositionally biased region" description="Low complexity" evidence="1">
    <location>
        <begin position="230"/>
        <end position="244"/>
    </location>
</feature>
<sequence length="1169" mass="125610">MDFRDPNSWMSQSNTFQPVEGHPAIQSKPRLFKTYDEPEKKKEMTAFTEYRSTDAPPPSLGRAGDIFVRTLNKKEQVYARYSNEPLWRVLESFSNTLLHPVADPQRYLWFTLNRFGWVSEKEKRTMRRVASVHDSIKSMLDLEAKNRKRAGAGLHGPASKRKKIVEDPATTATSATQIQRKPLVSPSPSRSSTSTSVTVPALDLLPLPDITIGSPTKTASTHIPTPTSISLKAPSASVSKSSPKPRVPTAGAKSTPFASPSKVVSIPNIKVMSSPPLNSSPSPPPPSLTKSSISHKRKRVESPSPTPPESPSALRSFSLLGTGTNSGDANVDTHTSSPDNGGDIDSKPNPYTSPDRIRLERLQKQYREKEDEVRMLREELRLSQSQEEKDKSDSKSTKCPRHPSKNDSSPNSPSHLFDRDISPEIGLPERKQQQQDLNQRLTPPLTPLIGQGPSASSFSANASRQRVPTPANTPKTNANTITNASTSVPTPSHRPPPLKLGSVSGMSKPTPTPPTSTPHLDLSQFDIVPVPSLRQAKTKATAVVKAARANKKAGDMERRKEKDSRSTPSSARNPNPTLGAKTLSTPKSIPTSASASAAKSRPKSVSTTVRGLPSALKPKPVSLVSKEKEKIKGRNKVTTPMPMSKPPSASMTVRSSSTSTPASAHNVSRASSATKAETQTSTTHTSLATANTEDADVKVKLEDSACKSAASTSAIPGTASGAVSSEAECIDLTLDSDEEEAGIVTQTQALVKPDNETGAGAMTGVGVKEEDGEGLALPTWSASFAAVEETDTEADGEEDEGGEEEERDELRSSPGLDSESESGQAQADMAEEPVNAVTESKSLGQSTVTTVPASEVKQEPSFAEVKTESVQASLPIRPVNSAGKDDSEDDIMEIDVHEFSASVRASKGKARASASMLASVGPRGSRVAASVGADYEEARGVEAETIISGVDDEVGGDEMKGEQEEIRQPPVTKTETETKQHGSSPESAQDDPCSLDFKPSAPSHSVTTSSTVPSVPAVKSTPPTPSPSPLPPDFRRLELVFQLDTDNSPFSGPESKRCIKECDDELQVKGHRLRVSHLRVVFYPMKEDESDLENERESVSEGKAERETETGYNFVCMLCLAGKTPTNTHFNRTHTPLDIARHVEDVHADSVNQILQFSEAELVSLMEKM</sequence>
<evidence type="ECO:0000256" key="1">
    <source>
        <dbReference type="SAM" id="MobiDB-lite"/>
    </source>
</evidence>
<feature type="compositionally biased region" description="Low complexity" evidence="1">
    <location>
        <begin position="584"/>
        <end position="606"/>
    </location>
</feature>
<feature type="compositionally biased region" description="Polar residues" evidence="1">
    <location>
        <begin position="213"/>
        <end position="229"/>
    </location>
</feature>
<feature type="compositionally biased region" description="Pro residues" evidence="1">
    <location>
        <begin position="1022"/>
        <end position="1032"/>
    </location>
</feature>
<accession>A0ABR1JDZ5</accession>
<feature type="region of interest" description="Disordered" evidence="1">
    <location>
        <begin position="149"/>
        <end position="522"/>
    </location>
</feature>
<feature type="compositionally biased region" description="Polar residues" evidence="1">
    <location>
        <begin position="313"/>
        <end position="339"/>
    </location>
</feature>
<proteinExistence type="predicted"/>
<organism evidence="2 3">
    <name type="scientific">Marasmiellus scandens</name>
    <dbReference type="NCBI Taxonomy" id="2682957"/>
    <lineage>
        <taxon>Eukaryota</taxon>
        <taxon>Fungi</taxon>
        <taxon>Dikarya</taxon>
        <taxon>Basidiomycota</taxon>
        <taxon>Agaricomycotina</taxon>
        <taxon>Agaricomycetes</taxon>
        <taxon>Agaricomycetidae</taxon>
        <taxon>Agaricales</taxon>
        <taxon>Marasmiineae</taxon>
        <taxon>Omphalotaceae</taxon>
        <taxon>Marasmiellus</taxon>
    </lineage>
</organism>
<feature type="region of interest" description="Disordered" evidence="1">
    <location>
        <begin position="770"/>
        <end position="869"/>
    </location>
</feature>
<feature type="compositionally biased region" description="Low complexity" evidence="1">
    <location>
        <begin position="538"/>
        <end position="547"/>
    </location>
</feature>
<gene>
    <name evidence="2" type="ORF">VKT23_009510</name>
</gene>
<feature type="compositionally biased region" description="Polar residues" evidence="1">
    <location>
        <begin position="8"/>
        <end position="17"/>
    </location>
</feature>
<protein>
    <submittedName>
        <fullName evidence="2">Uncharacterized protein</fullName>
    </submittedName>
</protein>
<keyword evidence="3" id="KW-1185">Reference proteome</keyword>
<feature type="compositionally biased region" description="Acidic residues" evidence="1">
    <location>
        <begin position="788"/>
        <end position="807"/>
    </location>
</feature>
<feature type="compositionally biased region" description="Low complexity" evidence="1">
    <location>
        <begin position="999"/>
        <end position="1021"/>
    </location>
</feature>
<feature type="compositionally biased region" description="Low complexity" evidence="1">
    <location>
        <begin position="670"/>
        <end position="692"/>
    </location>
</feature>
<feature type="compositionally biased region" description="Basic and acidic residues" evidence="1">
    <location>
        <begin position="355"/>
        <end position="396"/>
    </location>
</feature>
<feature type="compositionally biased region" description="Polar residues" evidence="1">
    <location>
        <begin position="566"/>
        <end position="576"/>
    </location>
</feature>
<feature type="region of interest" description="Disordered" evidence="1">
    <location>
        <begin position="535"/>
        <end position="696"/>
    </location>
</feature>
<evidence type="ECO:0000313" key="2">
    <source>
        <dbReference type="EMBL" id="KAK7459527.1"/>
    </source>
</evidence>
<feature type="compositionally biased region" description="Basic and acidic residues" evidence="1">
    <location>
        <begin position="552"/>
        <end position="565"/>
    </location>
</feature>
<name>A0ABR1JDZ5_9AGAR</name>
<feature type="compositionally biased region" description="Polar residues" evidence="1">
    <location>
        <begin position="170"/>
        <end position="179"/>
    </location>
</feature>
<feature type="compositionally biased region" description="Low complexity" evidence="1">
    <location>
        <begin position="638"/>
        <end position="661"/>
    </location>
</feature>
<comment type="caution">
    <text evidence="2">The sequence shown here is derived from an EMBL/GenBank/DDBJ whole genome shotgun (WGS) entry which is preliminary data.</text>
</comment>
<feature type="compositionally biased region" description="Basic and acidic residues" evidence="1">
    <location>
        <begin position="416"/>
        <end position="433"/>
    </location>
</feature>
<feature type="region of interest" description="Disordered" evidence="1">
    <location>
        <begin position="940"/>
        <end position="1033"/>
    </location>
</feature>
<evidence type="ECO:0000313" key="3">
    <source>
        <dbReference type="Proteomes" id="UP001498398"/>
    </source>
</evidence>